<dbReference type="SUPFAM" id="SSF56024">
    <property type="entry name" value="Phospholipase D/nuclease"/>
    <property type="match status" value="2"/>
</dbReference>
<evidence type="ECO:0000259" key="8">
    <source>
        <dbReference type="Pfam" id="PF13091"/>
    </source>
</evidence>
<name>A0A4Q5J2T1_9ACTN</name>
<keyword evidence="4" id="KW-0378">Hydrolase</keyword>
<keyword evidence="7" id="KW-0732">Signal</keyword>
<dbReference type="InterPro" id="IPR025202">
    <property type="entry name" value="PLD-like_dom"/>
</dbReference>
<dbReference type="EMBL" id="SDPU01000022">
    <property type="protein sequence ID" value="RYU11998.1"/>
    <property type="molecule type" value="Genomic_DNA"/>
</dbReference>
<evidence type="ECO:0000313" key="10">
    <source>
        <dbReference type="Proteomes" id="UP000291189"/>
    </source>
</evidence>
<feature type="domain" description="Phospholipase D-like" evidence="8">
    <location>
        <begin position="51"/>
        <end position="203"/>
    </location>
</feature>
<evidence type="ECO:0000256" key="4">
    <source>
        <dbReference type="ARBA" id="ARBA00022801"/>
    </source>
</evidence>
<dbReference type="InterPro" id="IPR051406">
    <property type="entry name" value="PLD_domain"/>
</dbReference>
<evidence type="ECO:0000313" key="9">
    <source>
        <dbReference type="EMBL" id="RYU11998.1"/>
    </source>
</evidence>
<reference evidence="9 10" key="1">
    <citation type="submission" date="2019-01" db="EMBL/GenBank/DDBJ databases">
        <title>Nocardioides guangzhouensis sp. nov., an actinobacterium isolated from soil.</title>
        <authorList>
            <person name="Fu Y."/>
            <person name="Cai Y."/>
            <person name="Lin Z."/>
            <person name="Chen P."/>
        </authorList>
    </citation>
    <scope>NUCLEOTIDE SEQUENCE [LARGE SCALE GENOMIC DNA]</scope>
    <source>
        <strain evidence="9 10">NBRC 105384</strain>
    </source>
</reference>
<evidence type="ECO:0000256" key="1">
    <source>
        <dbReference type="ARBA" id="ARBA00000798"/>
    </source>
</evidence>
<sequence length="410" mass="46032">MKKLLAVVLTAVVLVGGGTLSAANAWEPPTGAMFNDPMGQREAQDRTMKHIIKAINKSPKHSLIRIAMYSLDRPDVTKSLLAACKRKVAIQIVLNDNWTSGQTRTMRKQFGTSMAPRFDDGCNPRDPEKFAQPWAYPSFVRICAGACRLNRPLGNQHMKFLLFSQTGSARNVVMVGSTNLTGFAARTHWNDLFTMVDKPTTYQAYSMIHNQLAQDIPVAEPHVVVVDGNLVSEFGAIVPRIQKENDPIWLRLNQVDCAAQPGYGKNGHTVIRVMMYAWVGVRGQYLAQKAAQLDRAGCEVRAILSGAGTVVKRILRRGGVAMRSADLDTDKDKETGFDDTPWEHFTHEKWMTLNGTYAGVPMRVVWTGSENWSDKSEVNDEVTIMIPRQKAHEDYARHFEFLWTKRTRRL</sequence>
<dbReference type="AlphaFoldDB" id="A0A4Q5J2T1"/>
<evidence type="ECO:0000256" key="2">
    <source>
        <dbReference type="ARBA" id="ARBA00008664"/>
    </source>
</evidence>
<accession>A0A4Q5J2T1</accession>
<feature type="chain" id="PRO_5039474039" description="phospholipase D" evidence="7">
    <location>
        <begin position="26"/>
        <end position="410"/>
    </location>
</feature>
<dbReference type="PANTHER" id="PTHR43856">
    <property type="entry name" value="CARDIOLIPIN HYDROLASE"/>
    <property type="match status" value="1"/>
</dbReference>
<comment type="caution">
    <text evidence="9">The sequence shown here is derived from an EMBL/GenBank/DDBJ whole genome shotgun (WGS) entry which is preliminary data.</text>
</comment>
<comment type="catalytic activity">
    <reaction evidence="1">
        <text>a 1,2-diacyl-sn-glycero-3-phosphocholine + H2O = a 1,2-diacyl-sn-glycero-3-phosphate + choline + H(+)</text>
        <dbReference type="Rhea" id="RHEA:14445"/>
        <dbReference type="ChEBI" id="CHEBI:15354"/>
        <dbReference type="ChEBI" id="CHEBI:15377"/>
        <dbReference type="ChEBI" id="CHEBI:15378"/>
        <dbReference type="ChEBI" id="CHEBI:57643"/>
        <dbReference type="ChEBI" id="CHEBI:58608"/>
        <dbReference type="EC" id="3.1.4.4"/>
    </reaction>
</comment>
<dbReference type="GO" id="GO:0004630">
    <property type="term" value="F:phospholipase D activity"/>
    <property type="evidence" value="ECO:0007669"/>
    <property type="project" value="UniProtKB-EC"/>
</dbReference>
<evidence type="ECO:0000256" key="6">
    <source>
        <dbReference type="ARBA" id="ARBA00023098"/>
    </source>
</evidence>
<feature type="domain" description="Phospholipase D-like" evidence="8">
    <location>
        <begin position="269"/>
        <end position="403"/>
    </location>
</feature>
<comment type="similarity">
    <text evidence="2">Belongs to the phospholipase D family.</text>
</comment>
<keyword evidence="5" id="KW-0442">Lipid degradation</keyword>
<keyword evidence="6" id="KW-0443">Lipid metabolism</keyword>
<dbReference type="Pfam" id="PF13091">
    <property type="entry name" value="PLDc_2"/>
    <property type="match status" value="2"/>
</dbReference>
<keyword evidence="10" id="KW-1185">Reference proteome</keyword>
<evidence type="ECO:0000256" key="5">
    <source>
        <dbReference type="ARBA" id="ARBA00022963"/>
    </source>
</evidence>
<dbReference type="GO" id="GO:0016042">
    <property type="term" value="P:lipid catabolic process"/>
    <property type="evidence" value="ECO:0007669"/>
    <property type="project" value="UniProtKB-KW"/>
</dbReference>
<dbReference type="EC" id="3.1.4.4" evidence="3"/>
<dbReference type="Proteomes" id="UP000291189">
    <property type="component" value="Unassembled WGS sequence"/>
</dbReference>
<dbReference type="OrthoDB" id="3740959at2"/>
<feature type="signal peptide" evidence="7">
    <location>
        <begin position="1"/>
        <end position="25"/>
    </location>
</feature>
<evidence type="ECO:0000256" key="3">
    <source>
        <dbReference type="ARBA" id="ARBA00012027"/>
    </source>
</evidence>
<proteinExistence type="inferred from homology"/>
<dbReference type="Gene3D" id="3.30.870.10">
    <property type="entry name" value="Endonuclease Chain A"/>
    <property type="match status" value="2"/>
</dbReference>
<dbReference type="GO" id="GO:0016891">
    <property type="term" value="F:RNA endonuclease activity producing 5'-phosphomonoesters, hydrolytic mechanism"/>
    <property type="evidence" value="ECO:0007669"/>
    <property type="project" value="TreeGrafter"/>
</dbReference>
<dbReference type="PANTHER" id="PTHR43856:SF1">
    <property type="entry name" value="MITOCHONDRIAL CARDIOLIPIN HYDROLASE"/>
    <property type="match status" value="1"/>
</dbReference>
<organism evidence="9 10">
    <name type="scientific">Nocardioides iriomotensis</name>
    <dbReference type="NCBI Taxonomy" id="715784"/>
    <lineage>
        <taxon>Bacteria</taxon>
        <taxon>Bacillati</taxon>
        <taxon>Actinomycetota</taxon>
        <taxon>Actinomycetes</taxon>
        <taxon>Propionibacteriales</taxon>
        <taxon>Nocardioidaceae</taxon>
        <taxon>Nocardioides</taxon>
    </lineage>
</organism>
<evidence type="ECO:0000256" key="7">
    <source>
        <dbReference type="SAM" id="SignalP"/>
    </source>
</evidence>
<gene>
    <name evidence="9" type="ORF">ETU37_12140</name>
</gene>
<protein>
    <recommendedName>
        <fullName evidence="3">phospholipase D</fullName>
        <ecNumber evidence="3">3.1.4.4</ecNumber>
    </recommendedName>
</protein>
<dbReference type="RefSeq" id="WP_129987586.1">
    <property type="nucleotide sequence ID" value="NZ_SDPU01000022.1"/>
</dbReference>